<feature type="region of interest" description="Disordered" evidence="1">
    <location>
        <begin position="159"/>
        <end position="190"/>
    </location>
</feature>
<accession>C9RDF6</accession>
<sequence length="216" mass="23798">MIIRKGDRFRYSLYTGRTATLGDGQTSLALPQLPTKITMRNTATNANQLHTMLLATSDGRGIRVEGGQFSLSKAKQTCVLLSPPRYSLCRQKLLAPADGYLRHRLAGPAPPHGEGPHLPGLGPTAARPLPGVFRPSGGSHICRLRGNPHRRYPPPGTYREGELPHLPAAPFNPTARCCRDPGRPRQGRTAGLREKNLNPLRQRCAPARRKEQRLWC</sequence>
<reference evidence="2 3" key="1">
    <citation type="submission" date="2009-10" db="EMBL/GenBank/DDBJ databases">
        <title>Complete sequence of chromosome of Ammonifex degensii KC4.</title>
        <authorList>
            <consortium name="US DOE Joint Genome Institute"/>
            <person name="Kerfeld C."/>
            <person name="Goodner B."/>
            <person name="Huber H."/>
            <person name="Stetter K."/>
            <person name="Lucas S."/>
            <person name="Copeland A."/>
            <person name="Lapidus A."/>
            <person name="Glavina del Rio T."/>
            <person name="Dalin E."/>
            <person name="Tice H."/>
            <person name="Bruce D."/>
            <person name="Goodwin L."/>
            <person name="Pitluck S."/>
            <person name="Saunders E."/>
            <person name="Brettin T."/>
            <person name="Detter J.C."/>
            <person name="Han C."/>
            <person name="Larimer F."/>
            <person name="Land M."/>
            <person name="Hauser L."/>
            <person name="Kyrpides N."/>
            <person name="Ovchinnikova G."/>
            <person name="Richardson P."/>
        </authorList>
    </citation>
    <scope>NUCLEOTIDE SEQUENCE [LARGE SCALE GENOMIC DNA]</scope>
    <source>
        <strain evidence="3">DSM 10501 / KC4</strain>
    </source>
</reference>
<proteinExistence type="predicted"/>
<dbReference type="EMBL" id="CP001785">
    <property type="protein sequence ID" value="ACX52283.1"/>
    <property type="molecule type" value="Genomic_DNA"/>
</dbReference>
<keyword evidence="3" id="KW-1185">Reference proteome</keyword>
<dbReference type="KEGG" id="adg:Adeg_1167"/>
<evidence type="ECO:0000313" key="3">
    <source>
        <dbReference type="Proteomes" id="UP000002620"/>
    </source>
</evidence>
<name>C9RDF6_AMMDK</name>
<organism evidence="2 3">
    <name type="scientific">Ammonifex degensii (strain DSM 10501 / KC4)</name>
    <dbReference type="NCBI Taxonomy" id="429009"/>
    <lineage>
        <taxon>Bacteria</taxon>
        <taxon>Bacillati</taxon>
        <taxon>Bacillota</taxon>
        <taxon>Clostridia</taxon>
        <taxon>Thermoanaerobacterales</taxon>
        <taxon>Thermoanaerobacteraceae</taxon>
        <taxon>Ammonifex</taxon>
    </lineage>
</organism>
<protein>
    <submittedName>
        <fullName evidence="2">Uncharacterized protein</fullName>
    </submittedName>
</protein>
<dbReference type="HOGENOM" id="CLU_1275492_0_0_9"/>
<dbReference type="Proteomes" id="UP000002620">
    <property type="component" value="Chromosome"/>
</dbReference>
<gene>
    <name evidence="2" type="ordered locus">Adeg_1167</name>
</gene>
<evidence type="ECO:0000313" key="2">
    <source>
        <dbReference type="EMBL" id="ACX52283.1"/>
    </source>
</evidence>
<dbReference type="AlphaFoldDB" id="C9RDF6"/>
<evidence type="ECO:0000256" key="1">
    <source>
        <dbReference type="SAM" id="MobiDB-lite"/>
    </source>
</evidence>